<dbReference type="EMBL" id="JAENHL010000007">
    <property type="protein sequence ID" value="MBK1867983.1"/>
    <property type="molecule type" value="Genomic_DNA"/>
</dbReference>
<sequence>MLNTAETGETAAKGQGRIGVLIVNLGTPEATSYWPMRRYLKEFLSDPRVVETNRLLWWFILNGVILTIRPTRSGHAYDKIWNRERDESPLKTITRAQAEKVGHELAGDGPLLVDWGMRYGLPPVGERLAALKEAGCDRILVFPLYPQYSAATTATVADKVSEAMAKLRWQPALRFVPPYYSEGAHIDALAHSLTRHLDTLDWTPDTILASYHGLPESYVAAGDPYYDHCRETTRLLRAKLELPEAKLRMVFQSRFGKTEWIKPYAQDTVAALPGQGVHNLVMIMPGFAADCVETLEEVAIGLAETFRENGGENFSTVPCLNESDASIAMLAALIRKELSGWI</sequence>
<proteinExistence type="predicted"/>
<protein>
    <submittedName>
        <fullName evidence="1">Ferrochelatase</fullName>
        <ecNumber evidence="1">4.99.1.1</ecNumber>
    </submittedName>
</protein>
<keyword evidence="1" id="KW-0456">Lyase</keyword>
<evidence type="ECO:0000313" key="2">
    <source>
        <dbReference type="Proteomes" id="UP000616151"/>
    </source>
</evidence>
<reference evidence="1" key="1">
    <citation type="submission" date="2021-01" db="EMBL/GenBank/DDBJ databases">
        <authorList>
            <person name="Sun Q."/>
        </authorList>
    </citation>
    <scope>NUCLEOTIDE SEQUENCE</scope>
    <source>
        <strain evidence="1">YIM B02566</strain>
    </source>
</reference>
<gene>
    <name evidence="1" type="ORF">JHL16_16620</name>
</gene>
<keyword evidence="2" id="KW-1185">Reference proteome</keyword>
<comment type="caution">
    <text evidence="1">The sequence shown here is derived from an EMBL/GenBank/DDBJ whole genome shotgun (WGS) entry which is preliminary data.</text>
</comment>
<name>A0ACC5R6J1_9HYPH</name>
<dbReference type="Proteomes" id="UP000616151">
    <property type="component" value="Unassembled WGS sequence"/>
</dbReference>
<accession>A0ACC5R6J1</accession>
<organism evidence="1 2">
    <name type="scientific">Taklimakanibacter albus</name>
    <dbReference type="NCBI Taxonomy" id="2800327"/>
    <lineage>
        <taxon>Bacteria</taxon>
        <taxon>Pseudomonadati</taxon>
        <taxon>Pseudomonadota</taxon>
        <taxon>Alphaproteobacteria</taxon>
        <taxon>Hyphomicrobiales</taxon>
        <taxon>Aestuariivirgaceae</taxon>
        <taxon>Taklimakanibacter</taxon>
    </lineage>
</organism>
<evidence type="ECO:0000313" key="1">
    <source>
        <dbReference type="EMBL" id="MBK1867983.1"/>
    </source>
</evidence>
<dbReference type="EC" id="4.99.1.1" evidence="1"/>